<evidence type="ECO:0000259" key="2">
    <source>
        <dbReference type="PROSITE" id="PS50222"/>
    </source>
</evidence>
<dbReference type="InterPro" id="IPR011992">
    <property type="entry name" value="EF-hand-dom_pair"/>
</dbReference>
<dbReference type="InterPro" id="IPR044205">
    <property type="entry name" value="KIC/PBP1/KRP1"/>
</dbReference>
<dbReference type="Gene3D" id="1.10.238.10">
    <property type="entry name" value="EF-hand"/>
    <property type="match status" value="1"/>
</dbReference>
<reference evidence="3" key="1">
    <citation type="submission" date="2022-12" db="EMBL/GenBank/DDBJ databases">
        <title>Draft genome assemblies for two species of Escallonia (Escalloniales).</title>
        <authorList>
            <person name="Chanderbali A."/>
            <person name="Dervinis C."/>
            <person name="Anghel I."/>
            <person name="Soltis D."/>
            <person name="Soltis P."/>
            <person name="Zapata F."/>
        </authorList>
    </citation>
    <scope>NUCLEOTIDE SEQUENCE</scope>
    <source>
        <strain evidence="3">UCBG92.1500</strain>
        <tissue evidence="3">Leaf</tissue>
    </source>
</reference>
<gene>
    <name evidence="3" type="ORF">RJ640_017575</name>
</gene>
<dbReference type="Pfam" id="PF13833">
    <property type="entry name" value="EF-hand_8"/>
    <property type="match status" value="1"/>
</dbReference>
<name>A0AA88UTI0_9ASTE</name>
<keyword evidence="4" id="KW-1185">Reference proteome</keyword>
<organism evidence="3 4">
    <name type="scientific">Escallonia rubra</name>
    <dbReference type="NCBI Taxonomy" id="112253"/>
    <lineage>
        <taxon>Eukaryota</taxon>
        <taxon>Viridiplantae</taxon>
        <taxon>Streptophyta</taxon>
        <taxon>Embryophyta</taxon>
        <taxon>Tracheophyta</taxon>
        <taxon>Spermatophyta</taxon>
        <taxon>Magnoliopsida</taxon>
        <taxon>eudicotyledons</taxon>
        <taxon>Gunneridae</taxon>
        <taxon>Pentapetalae</taxon>
        <taxon>asterids</taxon>
        <taxon>campanulids</taxon>
        <taxon>Escalloniales</taxon>
        <taxon>Escalloniaceae</taxon>
        <taxon>Escallonia</taxon>
    </lineage>
</organism>
<accession>A0AA88UTI0</accession>
<comment type="caution">
    <text evidence="3">The sequence shown here is derived from an EMBL/GenBank/DDBJ whole genome shotgun (WGS) entry which is preliminary data.</text>
</comment>
<sequence>MASKNKVVFEDFFPSMVEKLGTQGFMDELCNGFRVLMDGEKGVITLESLKRNSAELGLGGMSDDELRSMLEEGDLDGDGSLNQMEFCVLMFRLSPELMKGSRRWLEQMLN</sequence>
<dbReference type="Proteomes" id="UP001187471">
    <property type="component" value="Unassembled WGS sequence"/>
</dbReference>
<dbReference type="EMBL" id="JAVXUO010001000">
    <property type="protein sequence ID" value="KAK2987272.1"/>
    <property type="molecule type" value="Genomic_DNA"/>
</dbReference>
<dbReference type="InterPro" id="IPR002048">
    <property type="entry name" value="EF_hand_dom"/>
</dbReference>
<proteinExistence type="predicted"/>
<keyword evidence="1" id="KW-0106">Calcium</keyword>
<dbReference type="GO" id="GO:0005509">
    <property type="term" value="F:calcium ion binding"/>
    <property type="evidence" value="ECO:0007669"/>
    <property type="project" value="InterPro"/>
</dbReference>
<protein>
    <recommendedName>
        <fullName evidence="2">EF-hand domain-containing protein</fullName>
    </recommendedName>
</protein>
<dbReference type="InterPro" id="IPR018247">
    <property type="entry name" value="EF_Hand_1_Ca_BS"/>
</dbReference>
<evidence type="ECO:0000313" key="3">
    <source>
        <dbReference type="EMBL" id="KAK2987272.1"/>
    </source>
</evidence>
<evidence type="ECO:0000313" key="4">
    <source>
        <dbReference type="Proteomes" id="UP001187471"/>
    </source>
</evidence>
<feature type="domain" description="EF-hand" evidence="2">
    <location>
        <begin position="61"/>
        <end position="96"/>
    </location>
</feature>
<evidence type="ECO:0000256" key="1">
    <source>
        <dbReference type="ARBA" id="ARBA00022837"/>
    </source>
</evidence>
<dbReference type="PANTHER" id="PTHR47319:SF5">
    <property type="entry name" value="CALCIUM-BINDING EF-HAND PROTEIN"/>
    <property type="match status" value="1"/>
</dbReference>
<dbReference type="SUPFAM" id="SSF47473">
    <property type="entry name" value="EF-hand"/>
    <property type="match status" value="1"/>
</dbReference>
<dbReference type="AlphaFoldDB" id="A0AA88UTI0"/>
<dbReference type="PROSITE" id="PS00018">
    <property type="entry name" value="EF_HAND_1"/>
    <property type="match status" value="1"/>
</dbReference>
<dbReference type="PANTHER" id="PTHR47319">
    <property type="entry name" value="CALCIUM-BINDING PROTEIN KIC"/>
    <property type="match status" value="1"/>
</dbReference>
<dbReference type="SMART" id="SM00054">
    <property type="entry name" value="EFh"/>
    <property type="match status" value="1"/>
</dbReference>
<dbReference type="PROSITE" id="PS50222">
    <property type="entry name" value="EF_HAND_2"/>
    <property type="match status" value="1"/>
</dbReference>